<evidence type="ECO:0000313" key="2">
    <source>
        <dbReference type="EMBL" id="UPH34087.1"/>
    </source>
</evidence>
<feature type="signal peptide" evidence="1">
    <location>
        <begin position="1"/>
        <end position="20"/>
    </location>
</feature>
<evidence type="ECO:0000256" key="1">
    <source>
        <dbReference type="SAM" id="SignalP"/>
    </source>
</evidence>
<protein>
    <submittedName>
        <fullName evidence="2">Venom peptide ECTX1-Rm12a</fullName>
    </submittedName>
</protein>
<feature type="chain" id="PRO_5035872279" evidence="1">
    <location>
        <begin position="21"/>
        <end position="58"/>
    </location>
</feature>
<organism evidence="2">
    <name type="scientific">Rhytidoponera metallica</name>
    <name type="common">Australian green-headed ant</name>
    <name type="synonym">Ponera metallica</name>
    <dbReference type="NCBI Taxonomy" id="148364"/>
    <lineage>
        <taxon>Eukaryota</taxon>
        <taxon>Metazoa</taxon>
        <taxon>Ecdysozoa</taxon>
        <taxon>Arthropoda</taxon>
        <taxon>Hexapoda</taxon>
        <taxon>Insecta</taxon>
        <taxon>Pterygota</taxon>
        <taxon>Neoptera</taxon>
        <taxon>Endopterygota</taxon>
        <taxon>Hymenoptera</taxon>
        <taxon>Apocrita</taxon>
        <taxon>Aculeata</taxon>
        <taxon>Formicoidea</taxon>
        <taxon>Formicidae</taxon>
        <taxon>Ectatomminae</taxon>
        <taxon>Ectatommini</taxon>
        <taxon>Rhytidoponera</taxon>
    </lineage>
</organism>
<name>A0A8U0LU08_RHYMT</name>
<proteinExistence type="evidence at transcript level"/>
<keyword evidence="1" id="KW-0732">Signal</keyword>
<dbReference type="AlphaFoldDB" id="A0A8U0LU08"/>
<dbReference type="EMBL" id="MW317054">
    <property type="protein sequence ID" value="UPH34087.1"/>
    <property type="molecule type" value="mRNA"/>
</dbReference>
<accession>A0A8U0LU08</accession>
<sequence length="58" mass="6423">MKRIYFLFAIIAIVVLTAQAFSEADADAEAEGSLIYFTKTICKHAAPNMKSICRRIGI</sequence>
<reference evidence="2" key="1">
    <citation type="submission" date="2020-11" db="EMBL/GenBank/DDBJ databases">
        <authorList>
            <person name="Robinson S.D."/>
        </authorList>
    </citation>
    <scope>NUCLEOTIDE SEQUENCE</scope>
    <source>
        <tissue evidence="2">Venom apparatus</tissue>
    </source>
</reference>